<reference evidence="2" key="1">
    <citation type="submission" date="2022-11" db="UniProtKB">
        <authorList>
            <consortium name="WormBaseParasite"/>
        </authorList>
    </citation>
    <scope>IDENTIFICATION</scope>
</reference>
<sequence length="62" mass="7172">MDSGNIRRWYSQTFTTRTIGYPACTLINSAMTKVYSFFDAIICEDVICVFVFYNTFPVDQLP</sequence>
<proteinExistence type="predicted"/>
<accession>A0A915K4R0</accession>
<dbReference type="AlphaFoldDB" id="A0A915K4R0"/>
<organism evidence="1 2">
    <name type="scientific">Romanomermis culicivorax</name>
    <name type="common">Nematode worm</name>
    <dbReference type="NCBI Taxonomy" id="13658"/>
    <lineage>
        <taxon>Eukaryota</taxon>
        <taxon>Metazoa</taxon>
        <taxon>Ecdysozoa</taxon>
        <taxon>Nematoda</taxon>
        <taxon>Enoplea</taxon>
        <taxon>Dorylaimia</taxon>
        <taxon>Mermithida</taxon>
        <taxon>Mermithoidea</taxon>
        <taxon>Mermithidae</taxon>
        <taxon>Romanomermis</taxon>
    </lineage>
</organism>
<evidence type="ECO:0000313" key="1">
    <source>
        <dbReference type="Proteomes" id="UP000887565"/>
    </source>
</evidence>
<name>A0A915K4R0_ROMCU</name>
<evidence type="ECO:0000313" key="2">
    <source>
        <dbReference type="WBParaSite" id="nRc.2.0.1.t33706-RA"/>
    </source>
</evidence>
<keyword evidence="1" id="KW-1185">Reference proteome</keyword>
<dbReference type="Proteomes" id="UP000887565">
    <property type="component" value="Unplaced"/>
</dbReference>
<protein>
    <submittedName>
        <fullName evidence="2">Uncharacterized protein</fullName>
    </submittedName>
</protein>
<dbReference type="WBParaSite" id="nRc.2.0.1.t33706-RA">
    <property type="protein sequence ID" value="nRc.2.0.1.t33706-RA"/>
    <property type="gene ID" value="nRc.2.0.1.g33706"/>
</dbReference>